<accession>A0A9P0HDE5</accession>
<evidence type="ECO:0000313" key="2">
    <source>
        <dbReference type="Proteomes" id="UP001152798"/>
    </source>
</evidence>
<dbReference type="EMBL" id="OV725080">
    <property type="protein sequence ID" value="CAH1399905.1"/>
    <property type="molecule type" value="Genomic_DNA"/>
</dbReference>
<name>A0A9P0HDE5_NEZVI</name>
<protein>
    <submittedName>
        <fullName evidence="1">Uncharacterized protein</fullName>
    </submittedName>
</protein>
<gene>
    <name evidence="1" type="ORF">NEZAVI_LOCUS9254</name>
</gene>
<dbReference type="PANTHER" id="PTHR47771">
    <property type="entry name" value="LD27203P-RELATED"/>
    <property type="match status" value="1"/>
</dbReference>
<keyword evidence="2" id="KW-1185">Reference proteome</keyword>
<dbReference type="OrthoDB" id="8197786at2759"/>
<evidence type="ECO:0000313" key="1">
    <source>
        <dbReference type="EMBL" id="CAH1399905.1"/>
    </source>
</evidence>
<dbReference type="Proteomes" id="UP001152798">
    <property type="component" value="Chromosome 4"/>
</dbReference>
<dbReference type="PANTHER" id="PTHR47771:SF3">
    <property type="entry name" value="LD27203P"/>
    <property type="match status" value="1"/>
</dbReference>
<proteinExistence type="predicted"/>
<sequence>MFGRNRWRDLARQLIIDIGVSDNNPACRQHECPLMKTIIRKVANYALTGPDFPTAKQKDSANGGKLLVPEQRGDRQRVILTSDMRHSPVQHPELSNMARTTSLIVYLGLIAVSYGWEHEPTHSHHFHVRTDIITKKEEQPYPVEVIKHVPYPVKVHVENPVPYHVPKPYPVEVTKEVRVPVHIHVPQPYPVVKEVKVPVKIPVDNPVPYHVTKPYPVVVEKKVPYPVHKEVPVPVKEYFEVPKPYHVPVTVEKKVPYIVEKKIPVKIEYPVEKPYPVEVPKPYPVTVEKKVPYVVEKKVPYPVKVPEYVKVPVPIFTHGSEHQFSSFGSDHI</sequence>
<reference evidence="1" key="1">
    <citation type="submission" date="2022-01" db="EMBL/GenBank/DDBJ databases">
        <authorList>
            <person name="King R."/>
        </authorList>
    </citation>
    <scope>NUCLEOTIDE SEQUENCE</scope>
</reference>
<dbReference type="AlphaFoldDB" id="A0A9P0HDE5"/>
<organism evidence="1 2">
    <name type="scientific">Nezara viridula</name>
    <name type="common">Southern green stink bug</name>
    <name type="synonym">Cimex viridulus</name>
    <dbReference type="NCBI Taxonomy" id="85310"/>
    <lineage>
        <taxon>Eukaryota</taxon>
        <taxon>Metazoa</taxon>
        <taxon>Ecdysozoa</taxon>
        <taxon>Arthropoda</taxon>
        <taxon>Hexapoda</taxon>
        <taxon>Insecta</taxon>
        <taxon>Pterygota</taxon>
        <taxon>Neoptera</taxon>
        <taxon>Paraneoptera</taxon>
        <taxon>Hemiptera</taxon>
        <taxon>Heteroptera</taxon>
        <taxon>Panheteroptera</taxon>
        <taxon>Pentatomomorpha</taxon>
        <taxon>Pentatomoidea</taxon>
        <taxon>Pentatomidae</taxon>
        <taxon>Pentatominae</taxon>
        <taxon>Nezara</taxon>
    </lineage>
</organism>